<gene>
    <name evidence="2" type="ORF">ACFQO1_00640</name>
</gene>
<dbReference type="InterPro" id="IPR018551">
    <property type="entry name" value="DUF2007"/>
</dbReference>
<keyword evidence="3" id="KW-1185">Reference proteome</keyword>
<organism evidence="2 3">
    <name type="scientific">Jejudonia soesokkakensis</name>
    <dbReference type="NCBI Taxonomy" id="1323432"/>
    <lineage>
        <taxon>Bacteria</taxon>
        <taxon>Pseudomonadati</taxon>
        <taxon>Bacteroidota</taxon>
        <taxon>Flavobacteriia</taxon>
        <taxon>Flavobacteriales</taxon>
        <taxon>Flavobacteriaceae</taxon>
        <taxon>Jejudonia</taxon>
    </lineage>
</organism>
<proteinExistence type="predicted"/>
<evidence type="ECO:0000259" key="1">
    <source>
        <dbReference type="Pfam" id="PF09413"/>
    </source>
</evidence>
<dbReference type="EMBL" id="JBHTBN010000001">
    <property type="protein sequence ID" value="MFC7356178.1"/>
    <property type="molecule type" value="Genomic_DNA"/>
</dbReference>
<sequence length="79" mass="9170">MKDFKTIAIFTFPSEYAVLRLLLEQEEIDHVFLNETMVSVLPFHSNAFGGIRLKVHELDIERATQIIKNMDQASHLRIV</sequence>
<dbReference type="Gene3D" id="3.30.70.790">
    <property type="entry name" value="UreE, C-terminal domain"/>
    <property type="match status" value="1"/>
</dbReference>
<reference evidence="3" key="1">
    <citation type="journal article" date="2019" name="Int. J. Syst. Evol. Microbiol.">
        <title>The Global Catalogue of Microorganisms (GCM) 10K type strain sequencing project: providing services to taxonomists for standard genome sequencing and annotation.</title>
        <authorList>
            <consortium name="The Broad Institute Genomics Platform"/>
            <consortium name="The Broad Institute Genome Sequencing Center for Infectious Disease"/>
            <person name="Wu L."/>
            <person name="Ma J."/>
        </authorList>
    </citation>
    <scope>NUCLEOTIDE SEQUENCE [LARGE SCALE GENOMIC DNA]</scope>
    <source>
        <strain evidence="3">CGMCC 1.16306</strain>
    </source>
</reference>
<evidence type="ECO:0000313" key="3">
    <source>
        <dbReference type="Proteomes" id="UP001596415"/>
    </source>
</evidence>
<comment type="caution">
    <text evidence="2">The sequence shown here is derived from an EMBL/GenBank/DDBJ whole genome shotgun (WGS) entry which is preliminary data.</text>
</comment>
<accession>A0ABW2MN63</accession>
<dbReference type="SUPFAM" id="SSF54913">
    <property type="entry name" value="GlnB-like"/>
    <property type="match status" value="1"/>
</dbReference>
<dbReference type="InterPro" id="IPR011322">
    <property type="entry name" value="N-reg_PII-like_a/b"/>
</dbReference>
<evidence type="ECO:0000313" key="2">
    <source>
        <dbReference type="EMBL" id="MFC7356178.1"/>
    </source>
</evidence>
<dbReference type="Pfam" id="PF09413">
    <property type="entry name" value="DUF2007"/>
    <property type="match status" value="1"/>
</dbReference>
<name>A0ABW2MN63_9FLAO</name>
<dbReference type="RefSeq" id="WP_380215670.1">
    <property type="nucleotide sequence ID" value="NZ_JBHTBN010000001.1"/>
</dbReference>
<protein>
    <submittedName>
        <fullName evidence="2">Signal transducing protein</fullName>
    </submittedName>
</protein>
<feature type="domain" description="DUF2007" evidence="1">
    <location>
        <begin position="18"/>
        <end position="70"/>
    </location>
</feature>
<dbReference type="Proteomes" id="UP001596415">
    <property type="component" value="Unassembled WGS sequence"/>
</dbReference>